<reference evidence="1" key="1">
    <citation type="submission" date="2014-11" db="EMBL/GenBank/DDBJ databases">
        <authorList>
            <person name="Amaro Gonzalez C."/>
        </authorList>
    </citation>
    <scope>NUCLEOTIDE SEQUENCE</scope>
</reference>
<organism evidence="1">
    <name type="scientific">Anguilla anguilla</name>
    <name type="common">European freshwater eel</name>
    <name type="synonym">Muraena anguilla</name>
    <dbReference type="NCBI Taxonomy" id="7936"/>
    <lineage>
        <taxon>Eukaryota</taxon>
        <taxon>Metazoa</taxon>
        <taxon>Chordata</taxon>
        <taxon>Craniata</taxon>
        <taxon>Vertebrata</taxon>
        <taxon>Euteleostomi</taxon>
        <taxon>Actinopterygii</taxon>
        <taxon>Neopterygii</taxon>
        <taxon>Teleostei</taxon>
        <taxon>Anguilliformes</taxon>
        <taxon>Anguillidae</taxon>
        <taxon>Anguilla</taxon>
    </lineage>
</organism>
<dbReference type="AlphaFoldDB" id="A0A0E9WXD7"/>
<dbReference type="EMBL" id="GBXM01014439">
    <property type="protein sequence ID" value="JAH94138.1"/>
    <property type="molecule type" value="Transcribed_RNA"/>
</dbReference>
<accession>A0A0E9WXD7</accession>
<reference evidence="1" key="2">
    <citation type="journal article" date="2015" name="Fish Shellfish Immunol.">
        <title>Early steps in the European eel (Anguilla anguilla)-Vibrio vulnificus interaction in the gills: Role of the RtxA13 toxin.</title>
        <authorList>
            <person name="Callol A."/>
            <person name="Pajuelo D."/>
            <person name="Ebbesson L."/>
            <person name="Teles M."/>
            <person name="MacKenzie S."/>
            <person name="Amaro C."/>
        </authorList>
    </citation>
    <scope>NUCLEOTIDE SEQUENCE</scope>
</reference>
<sequence length="79" mass="9010">MLWFSSCFGAKVFIHIFETGCNCQCGLLSELSCFYPFYFVTMYLTQGAYQGQHMLPVPYSLALFRCFITTSYLVSIGTD</sequence>
<protein>
    <submittedName>
        <fullName evidence="1">Uncharacterized protein</fullName>
    </submittedName>
</protein>
<name>A0A0E9WXD7_ANGAN</name>
<evidence type="ECO:0000313" key="1">
    <source>
        <dbReference type="EMBL" id="JAH94138.1"/>
    </source>
</evidence>
<proteinExistence type="predicted"/>